<dbReference type="Proteomes" id="UP000184357">
    <property type="component" value="Unassembled WGS sequence"/>
</dbReference>
<dbReference type="STRING" id="43928.SAMN05443636_2351"/>
<dbReference type="RefSeq" id="WP_073309773.1">
    <property type="nucleotide sequence ID" value="NZ_FQWV01000006.1"/>
</dbReference>
<protein>
    <submittedName>
        <fullName evidence="1">Uncharacterized protein</fullName>
    </submittedName>
</protein>
<proteinExistence type="predicted"/>
<dbReference type="EMBL" id="FQWV01000006">
    <property type="protein sequence ID" value="SHH33970.1"/>
    <property type="molecule type" value="Genomic_DNA"/>
</dbReference>
<name>A0A1M5S6A3_9EURY</name>
<keyword evidence="2" id="KW-1185">Reference proteome</keyword>
<evidence type="ECO:0000313" key="2">
    <source>
        <dbReference type="Proteomes" id="UP000184357"/>
    </source>
</evidence>
<sequence length="64" mass="7366">MACPHLEYRESDGDRAFDTARAFCTVADEFVQPVHADICNERYGLDPESDCEIFREHAGLDWDE</sequence>
<dbReference type="AlphaFoldDB" id="A0A1M5S6A3"/>
<gene>
    <name evidence="1" type="ORF">SAMN05443636_2351</name>
</gene>
<evidence type="ECO:0000313" key="1">
    <source>
        <dbReference type="EMBL" id="SHH33970.1"/>
    </source>
</evidence>
<reference evidence="1 2" key="1">
    <citation type="submission" date="2016-11" db="EMBL/GenBank/DDBJ databases">
        <authorList>
            <person name="Jaros S."/>
            <person name="Januszkiewicz K."/>
            <person name="Wedrychowicz H."/>
        </authorList>
    </citation>
    <scope>NUCLEOTIDE SEQUENCE [LARGE SCALE GENOMIC DNA]</scope>
    <source>
        <strain evidence="1 2">DSM 9297</strain>
    </source>
</reference>
<accession>A0A1M5S6A3</accession>
<organism evidence="1 2">
    <name type="scientific">Halobaculum gomorrense</name>
    <dbReference type="NCBI Taxonomy" id="43928"/>
    <lineage>
        <taxon>Archaea</taxon>
        <taxon>Methanobacteriati</taxon>
        <taxon>Methanobacteriota</taxon>
        <taxon>Stenosarchaea group</taxon>
        <taxon>Halobacteria</taxon>
        <taxon>Halobacteriales</taxon>
        <taxon>Haloferacaceae</taxon>
        <taxon>Halobaculum</taxon>
    </lineage>
</organism>
<dbReference type="OrthoDB" id="173032at2157"/>